<proteinExistence type="predicted"/>
<evidence type="ECO:0000256" key="4">
    <source>
        <dbReference type="ARBA" id="ARBA00023163"/>
    </source>
</evidence>
<feature type="transmembrane region" description="Helical" evidence="7">
    <location>
        <begin position="251"/>
        <end position="270"/>
    </location>
</feature>
<dbReference type="InterPro" id="IPR031155">
    <property type="entry name" value="DUR"/>
</dbReference>
<evidence type="ECO:0000313" key="9">
    <source>
        <dbReference type="EMBL" id="KAF5936056.1"/>
    </source>
</evidence>
<feature type="transmembrane region" description="Helical" evidence="7">
    <location>
        <begin position="282"/>
        <end position="303"/>
    </location>
</feature>
<dbReference type="AlphaFoldDB" id="A0A7J7G9R8"/>
<keyword evidence="7" id="KW-0812">Transmembrane</keyword>
<organism evidence="9 10">
    <name type="scientific">Camellia sinensis</name>
    <name type="common">Tea plant</name>
    <name type="synonym">Thea sinensis</name>
    <dbReference type="NCBI Taxonomy" id="4442"/>
    <lineage>
        <taxon>Eukaryota</taxon>
        <taxon>Viridiplantae</taxon>
        <taxon>Streptophyta</taxon>
        <taxon>Embryophyta</taxon>
        <taxon>Tracheophyta</taxon>
        <taxon>Spermatophyta</taxon>
        <taxon>Magnoliopsida</taxon>
        <taxon>eudicotyledons</taxon>
        <taxon>Gunneridae</taxon>
        <taxon>Pentapetalae</taxon>
        <taxon>asterids</taxon>
        <taxon>Ericales</taxon>
        <taxon>Theaceae</taxon>
        <taxon>Camellia</taxon>
    </lineage>
</organism>
<name>A0A7J7G9R8_CAMSI</name>
<dbReference type="InterPro" id="IPR003035">
    <property type="entry name" value="RWP-RK_dom"/>
</dbReference>
<evidence type="ECO:0000256" key="2">
    <source>
        <dbReference type="ARBA" id="ARBA00023015"/>
    </source>
</evidence>
<accession>A0A7J7G9R8</accession>
<evidence type="ECO:0000259" key="8">
    <source>
        <dbReference type="PROSITE" id="PS51519"/>
    </source>
</evidence>
<dbReference type="PANTHER" id="PTHR46154">
    <property type="match status" value="1"/>
</dbReference>
<evidence type="ECO:0000256" key="5">
    <source>
        <dbReference type="ARBA" id="ARBA00023242"/>
    </source>
</evidence>
<dbReference type="GO" id="GO:0015204">
    <property type="term" value="F:urea transmembrane transporter activity"/>
    <property type="evidence" value="ECO:0007669"/>
    <property type="project" value="InterPro"/>
</dbReference>
<protein>
    <recommendedName>
        <fullName evidence="8">RWP-RK domain-containing protein</fullName>
    </recommendedName>
</protein>
<keyword evidence="1" id="KW-0813">Transport</keyword>
<keyword evidence="5" id="KW-0539">Nucleus</keyword>
<dbReference type="EMBL" id="JACBKZ010000013">
    <property type="protein sequence ID" value="KAF5936056.1"/>
    <property type="molecule type" value="Genomic_DNA"/>
</dbReference>
<keyword evidence="7" id="KW-1133">Transmembrane helix</keyword>
<keyword evidence="4" id="KW-0804">Transcription</keyword>
<dbReference type="GO" id="GO:0005886">
    <property type="term" value="C:plasma membrane"/>
    <property type="evidence" value="ECO:0007669"/>
    <property type="project" value="TreeGrafter"/>
</dbReference>
<dbReference type="PANTHER" id="PTHR46154:SF4">
    <property type="entry name" value="UREA ACTIVE TRANSPORTER"/>
    <property type="match status" value="1"/>
</dbReference>
<keyword evidence="7" id="KW-0472">Membrane</keyword>
<keyword evidence="2" id="KW-0805">Transcription regulation</keyword>
<evidence type="ECO:0000256" key="3">
    <source>
        <dbReference type="ARBA" id="ARBA00023125"/>
    </source>
</evidence>
<keyword evidence="10" id="KW-1185">Reference proteome</keyword>
<feature type="domain" description="RWP-RK" evidence="8">
    <location>
        <begin position="45"/>
        <end position="133"/>
    </location>
</feature>
<dbReference type="PROSITE" id="PS51519">
    <property type="entry name" value="RWP_RK"/>
    <property type="match status" value="1"/>
</dbReference>
<dbReference type="GO" id="GO:0003677">
    <property type="term" value="F:DNA binding"/>
    <property type="evidence" value="ECO:0007669"/>
    <property type="project" value="UniProtKB-KW"/>
</dbReference>
<reference evidence="9 10" key="2">
    <citation type="submission" date="2020-07" db="EMBL/GenBank/DDBJ databases">
        <title>Genome assembly of wild tea tree DASZ reveals pedigree and selection history of tea varieties.</title>
        <authorList>
            <person name="Zhang W."/>
        </authorList>
    </citation>
    <scope>NUCLEOTIDE SEQUENCE [LARGE SCALE GENOMIC DNA]</scope>
    <source>
        <strain evidence="10">cv. G240</strain>
        <tissue evidence="9">Leaf</tissue>
    </source>
</reference>
<evidence type="ECO:0000256" key="6">
    <source>
        <dbReference type="SAM" id="MobiDB-lite"/>
    </source>
</evidence>
<evidence type="ECO:0000313" key="10">
    <source>
        <dbReference type="Proteomes" id="UP000593564"/>
    </source>
</evidence>
<evidence type="ECO:0000256" key="1">
    <source>
        <dbReference type="ARBA" id="ARBA00022448"/>
    </source>
</evidence>
<sequence>MENGEEMVWLDLSNQQLPKVDAIDSGNNVVIYTKENNIAVTSVQQNCIINLSQRQQRKAGIPINLEDLRQRFGMRLKDAAESLGVSRSKVKRACREYNITWWSPCKRSKDNHSLSNKLVQGSVQEQIQEPSQPPISDPPRKQDMATTSRPKPRFMAEQDTSTVTIKVKYRDDFIKFQLPVLSGMVEFQQHVAKRLNLQVASVEYGRVNLDMTGRNALMLAGNLVSILTGGEKSKLLAEDFKEEKLIRATAWIVKWGVGFTVVIVLLWPLLSLPAGQFSKGYFTFWAIITIAWSTIGSAVIIVFPLTECWQTIQSVILGMFTNDRLMEKVEELNLKLHTIMLAIPEAERNYLLEKGKAKKNEASEPDAYIVPT</sequence>
<reference evidence="10" key="1">
    <citation type="journal article" date="2020" name="Nat. Commun.">
        <title>Genome assembly of wild tea tree DASZ reveals pedigree and selection history of tea varieties.</title>
        <authorList>
            <person name="Zhang W."/>
            <person name="Zhang Y."/>
            <person name="Qiu H."/>
            <person name="Guo Y."/>
            <person name="Wan H."/>
            <person name="Zhang X."/>
            <person name="Scossa F."/>
            <person name="Alseekh S."/>
            <person name="Zhang Q."/>
            <person name="Wang P."/>
            <person name="Xu L."/>
            <person name="Schmidt M.H."/>
            <person name="Jia X."/>
            <person name="Li D."/>
            <person name="Zhu A."/>
            <person name="Guo F."/>
            <person name="Chen W."/>
            <person name="Ni D."/>
            <person name="Usadel B."/>
            <person name="Fernie A.R."/>
            <person name="Wen W."/>
        </authorList>
    </citation>
    <scope>NUCLEOTIDE SEQUENCE [LARGE SCALE GENOMIC DNA]</scope>
    <source>
        <strain evidence="10">cv. G240</strain>
    </source>
</reference>
<dbReference type="Proteomes" id="UP000593564">
    <property type="component" value="Unassembled WGS sequence"/>
</dbReference>
<dbReference type="Pfam" id="PF02042">
    <property type="entry name" value="RWP-RK"/>
    <property type="match status" value="1"/>
</dbReference>
<comment type="caution">
    <text evidence="9">The sequence shown here is derived from an EMBL/GenBank/DDBJ whole genome shotgun (WGS) entry which is preliminary data.</text>
</comment>
<gene>
    <name evidence="9" type="ORF">HYC85_027185</name>
</gene>
<keyword evidence="3" id="KW-0238">DNA-binding</keyword>
<evidence type="ECO:0000256" key="7">
    <source>
        <dbReference type="SAM" id="Phobius"/>
    </source>
</evidence>
<feature type="region of interest" description="Disordered" evidence="6">
    <location>
        <begin position="121"/>
        <end position="154"/>
    </location>
</feature>